<evidence type="ECO:0000256" key="1">
    <source>
        <dbReference type="SAM" id="MobiDB-lite"/>
    </source>
</evidence>
<protein>
    <submittedName>
        <fullName evidence="2">Uncharacterized protein</fullName>
    </submittedName>
</protein>
<proteinExistence type="predicted"/>
<organism evidence="2 3">
    <name type="scientific">Malus domestica</name>
    <name type="common">Apple</name>
    <name type="synonym">Pyrus malus</name>
    <dbReference type="NCBI Taxonomy" id="3750"/>
    <lineage>
        <taxon>Eukaryota</taxon>
        <taxon>Viridiplantae</taxon>
        <taxon>Streptophyta</taxon>
        <taxon>Embryophyta</taxon>
        <taxon>Tracheophyta</taxon>
        <taxon>Spermatophyta</taxon>
        <taxon>Magnoliopsida</taxon>
        <taxon>eudicotyledons</taxon>
        <taxon>Gunneridae</taxon>
        <taxon>Pentapetalae</taxon>
        <taxon>rosids</taxon>
        <taxon>fabids</taxon>
        <taxon>Rosales</taxon>
        <taxon>Rosaceae</taxon>
        <taxon>Amygdaloideae</taxon>
        <taxon>Maleae</taxon>
        <taxon>Malus</taxon>
    </lineage>
</organism>
<dbReference type="Proteomes" id="UP000290289">
    <property type="component" value="Chromosome 9"/>
</dbReference>
<sequence length="139" mass="15336">MYLSHHGPGPHHISGSTLSPQPRPHGFVFENSHENFLVGHPLWECSRANSLNFRVSMEPETSELPKGLVLGRDENIHIRLTGSTPLDDYFTFNNGVDHVSLICIFSSLPSTRPFESSLASGSIGTPKLSEFARKQSHDG</sequence>
<feature type="region of interest" description="Disordered" evidence="1">
    <location>
        <begin position="1"/>
        <end position="20"/>
    </location>
</feature>
<evidence type="ECO:0000313" key="3">
    <source>
        <dbReference type="Proteomes" id="UP000290289"/>
    </source>
</evidence>
<gene>
    <name evidence="2" type="ORF">DVH24_035285</name>
</gene>
<dbReference type="EMBL" id="RDQH01000335">
    <property type="protein sequence ID" value="RXH90521.1"/>
    <property type="molecule type" value="Genomic_DNA"/>
</dbReference>
<keyword evidence="3" id="KW-1185">Reference proteome</keyword>
<reference evidence="2 3" key="1">
    <citation type="submission" date="2018-10" db="EMBL/GenBank/DDBJ databases">
        <title>A high-quality apple genome assembly.</title>
        <authorList>
            <person name="Hu J."/>
        </authorList>
    </citation>
    <scope>NUCLEOTIDE SEQUENCE [LARGE SCALE GENOMIC DNA]</scope>
    <source>
        <strain evidence="3">cv. HFTH1</strain>
        <tissue evidence="2">Young leaf</tissue>
    </source>
</reference>
<name>A0A498JAY6_MALDO</name>
<feature type="compositionally biased region" description="Low complexity" evidence="1">
    <location>
        <begin position="1"/>
        <end position="16"/>
    </location>
</feature>
<accession>A0A498JAY6</accession>
<dbReference type="AlphaFoldDB" id="A0A498JAY6"/>
<evidence type="ECO:0000313" key="2">
    <source>
        <dbReference type="EMBL" id="RXH90521.1"/>
    </source>
</evidence>
<comment type="caution">
    <text evidence="2">The sequence shown here is derived from an EMBL/GenBank/DDBJ whole genome shotgun (WGS) entry which is preliminary data.</text>
</comment>